<gene>
    <name evidence="3" type="ORF">OCV99_05775</name>
</gene>
<evidence type="ECO:0000313" key="4">
    <source>
        <dbReference type="Proteomes" id="UP001652431"/>
    </source>
</evidence>
<dbReference type="Proteomes" id="UP001652431">
    <property type="component" value="Unassembled WGS sequence"/>
</dbReference>
<evidence type="ECO:0000313" key="3">
    <source>
        <dbReference type="EMBL" id="MCU6686070.1"/>
    </source>
</evidence>
<name>A0ABT2RL21_9FIRM</name>
<dbReference type="RefSeq" id="WP_158369049.1">
    <property type="nucleotide sequence ID" value="NZ_JAOQJU010000004.1"/>
</dbReference>
<evidence type="ECO:0008006" key="5">
    <source>
        <dbReference type="Google" id="ProtNLM"/>
    </source>
</evidence>
<dbReference type="PROSITE" id="PS51257">
    <property type="entry name" value="PROKAR_LIPOPROTEIN"/>
    <property type="match status" value="1"/>
</dbReference>
<keyword evidence="2" id="KW-0732">Signal</keyword>
<feature type="chain" id="PRO_5045052695" description="Lipoprotein" evidence="2">
    <location>
        <begin position="19"/>
        <end position="230"/>
    </location>
</feature>
<protein>
    <recommendedName>
        <fullName evidence="5">Lipoprotein</fullName>
    </recommendedName>
</protein>
<feature type="compositionally biased region" description="Polar residues" evidence="1">
    <location>
        <begin position="25"/>
        <end position="50"/>
    </location>
</feature>
<feature type="signal peptide" evidence="2">
    <location>
        <begin position="1"/>
        <end position="18"/>
    </location>
</feature>
<keyword evidence="4" id="KW-1185">Reference proteome</keyword>
<feature type="region of interest" description="Disordered" evidence="1">
    <location>
        <begin position="25"/>
        <end position="69"/>
    </location>
</feature>
<comment type="caution">
    <text evidence="3">The sequence shown here is derived from an EMBL/GenBank/DDBJ whole genome shotgun (WGS) entry which is preliminary data.</text>
</comment>
<organism evidence="3 4">
    <name type="scientific">Dorea acetigenes</name>
    <dbReference type="NCBI Taxonomy" id="2981787"/>
    <lineage>
        <taxon>Bacteria</taxon>
        <taxon>Bacillati</taxon>
        <taxon>Bacillota</taxon>
        <taxon>Clostridia</taxon>
        <taxon>Lachnospirales</taxon>
        <taxon>Lachnospiraceae</taxon>
        <taxon>Dorea</taxon>
    </lineage>
</organism>
<proteinExistence type="predicted"/>
<reference evidence="3 4" key="1">
    <citation type="journal article" date="2021" name="ISME Commun">
        <title>Automated analysis of genomic sequences facilitates high-throughput and comprehensive description of bacteria.</title>
        <authorList>
            <person name="Hitch T.C.A."/>
        </authorList>
    </citation>
    <scope>NUCLEOTIDE SEQUENCE [LARGE SCALE GENOMIC DNA]</scope>
    <source>
        <strain evidence="3 4">Sanger_03</strain>
    </source>
</reference>
<evidence type="ECO:0000256" key="2">
    <source>
        <dbReference type="SAM" id="SignalP"/>
    </source>
</evidence>
<dbReference type="EMBL" id="JAOQJU010000004">
    <property type="protein sequence ID" value="MCU6686070.1"/>
    <property type="molecule type" value="Genomic_DNA"/>
</dbReference>
<sequence length="230" mass="25592">MKKSLLGILAVLMVIALALTGCGQQGEQNAGATGSESPNGTTVDNGSNGEVETEPDGIGASEDEANNRKPEMRDGYYVYEVDGVELLCETNIWDYIDGDVWHRTEMFEDLGYERDDSMAVPSRSSGFFRYVDEDRFTAFVTSPMNKNSEDFIELGYFNKLNIYKEGNAITVIVRCQQDSFATDDADASRTPIDIIIASAYFLEQCQDDIKESYLGDVFPNAVRGNLRIYQ</sequence>
<evidence type="ECO:0000256" key="1">
    <source>
        <dbReference type="SAM" id="MobiDB-lite"/>
    </source>
</evidence>
<accession>A0ABT2RL21</accession>